<evidence type="ECO:0000256" key="1">
    <source>
        <dbReference type="SAM" id="Phobius"/>
    </source>
</evidence>
<proteinExistence type="predicted"/>
<accession>A0A2P2JUZ3</accession>
<keyword evidence="1" id="KW-0812">Transmembrane</keyword>
<evidence type="ECO:0000313" key="2">
    <source>
        <dbReference type="EMBL" id="MBW97273.1"/>
    </source>
</evidence>
<organism evidence="2">
    <name type="scientific">Rhizophora mucronata</name>
    <name type="common">Asiatic mangrove</name>
    <dbReference type="NCBI Taxonomy" id="61149"/>
    <lineage>
        <taxon>Eukaryota</taxon>
        <taxon>Viridiplantae</taxon>
        <taxon>Streptophyta</taxon>
        <taxon>Embryophyta</taxon>
        <taxon>Tracheophyta</taxon>
        <taxon>Spermatophyta</taxon>
        <taxon>Magnoliopsida</taxon>
        <taxon>eudicotyledons</taxon>
        <taxon>Gunneridae</taxon>
        <taxon>Pentapetalae</taxon>
        <taxon>rosids</taxon>
        <taxon>fabids</taxon>
        <taxon>Malpighiales</taxon>
        <taxon>Rhizophoraceae</taxon>
        <taxon>Rhizophora</taxon>
    </lineage>
</organism>
<dbReference type="AlphaFoldDB" id="A0A2P2JUZ3"/>
<name>A0A2P2JUZ3_RHIMU</name>
<dbReference type="EMBL" id="GGEC01016790">
    <property type="protein sequence ID" value="MBW97273.1"/>
    <property type="molecule type" value="Transcribed_RNA"/>
</dbReference>
<feature type="transmembrane region" description="Helical" evidence="1">
    <location>
        <begin position="12"/>
        <end position="35"/>
    </location>
</feature>
<sequence>MRSQSPMKELLFSWCMTACSLNLFLLYSVTIFLLASRQTTMLRLIHKLNTN</sequence>
<keyword evidence="1" id="KW-0472">Membrane</keyword>
<keyword evidence="1" id="KW-1133">Transmembrane helix</keyword>
<protein>
    <submittedName>
        <fullName evidence="2">Uncharacterized protein</fullName>
    </submittedName>
</protein>
<reference evidence="2" key="1">
    <citation type="submission" date="2018-02" db="EMBL/GenBank/DDBJ databases">
        <title>Rhizophora mucronata_Transcriptome.</title>
        <authorList>
            <person name="Meera S.P."/>
            <person name="Sreeshan A."/>
            <person name="Augustine A."/>
        </authorList>
    </citation>
    <scope>NUCLEOTIDE SEQUENCE</scope>
    <source>
        <tissue evidence="2">Leaf</tissue>
    </source>
</reference>